<reference evidence="2" key="1">
    <citation type="journal article" date="2018" name="DNA Res.">
        <title>Multiple hybrid de novo genome assembly of finger millet, an orphan allotetraploid crop.</title>
        <authorList>
            <person name="Hatakeyama M."/>
            <person name="Aluri S."/>
            <person name="Balachadran M.T."/>
            <person name="Sivarajan S.R."/>
            <person name="Patrignani A."/>
            <person name="Gruter S."/>
            <person name="Poveda L."/>
            <person name="Shimizu-Inatsugi R."/>
            <person name="Baeten J."/>
            <person name="Francoijs K.J."/>
            <person name="Nataraja K.N."/>
            <person name="Reddy Y.A.N."/>
            <person name="Phadnis S."/>
            <person name="Ravikumar R.L."/>
            <person name="Schlapbach R."/>
            <person name="Sreeman S.M."/>
            <person name="Shimizu K.K."/>
        </authorList>
    </citation>
    <scope>NUCLEOTIDE SEQUENCE</scope>
</reference>
<gene>
    <name evidence="2" type="primary">gb08399</name>
    <name evidence="2" type="ORF">PR202_gb08399</name>
</gene>
<sequence>MDESRKRTNPSSTPAAIVSVLTSDDLLGEILLRLAFPTHLIHAAAVCRRWLRVASDRALLARFRARHPPPLLGFYSVSNYIPKFWRAPGRHPPEIASAIRRAASLLDESGGGLVTDVVDSRGGHLLVNFGGRDAYDEAMVVSPLLLPTSSS</sequence>
<evidence type="ECO:0000259" key="1">
    <source>
        <dbReference type="Pfam" id="PF12937"/>
    </source>
</evidence>
<evidence type="ECO:0000313" key="2">
    <source>
        <dbReference type="EMBL" id="GJN20958.1"/>
    </source>
</evidence>
<name>A0AAV5EE27_ELECO</name>
<proteinExistence type="predicted"/>
<comment type="caution">
    <text evidence="2">The sequence shown here is derived from an EMBL/GenBank/DDBJ whole genome shotgun (WGS) entry which is preliminary data.</text>
</comment>
<feature type="domain" description="F-box" evidence="1">
    <location>
        <begin position="24"/>
        <end position="62"/>
    </location>
</feature>
<accession>A0AAV5EE27</accession>
<dbReference type="InterPro" id="IPR001810">
    <property type="entry name" value="F-box_dom"/>
</dbReference>
<dbReference type="Gene3D" id="1.20.1280.50">
    <property type="match status" value="1"/>
</dbReference>
<dbReference type="Pfam" id="PF12937">
    <property type="entry name" value="F-box-like"/>
    <property type="match status" value="1"/>
</dbReference>
<dbReference type="InterPro" id="IPR036047">
    <property type="entry name" value="F-box-like_dom_sf"/>
</dbReference>
<dbReference type="PANTHER" id="PTHR33207">
    <property type="entry name" value="F-BOX DOMAIN CONTAINING PROTEIN-RELATED"/>
    <property type="match status" value="1"/>
</dbReference>
<dbReference type="EMBL" id="BQKI01000075">
    <property type="protein sequence ID" value="GJN20958.1"/>
    <property type="molecule type" value="Genomic_DNA"/>
</dbReference>
<organism evidence="2 3">
    <name type="scientific">Eleusine coracana subsp. coracana</name>
    <dbReference type="NCBI Taxonomy" id="191504"/>
    <lineage>
        <taxon>Eukaryota</taxon>
        <taxon>Viridiplantae</taxon>
        <taxon>Streptophyta</taxon>
        <taxon>Embryophyta</taxon>
        <taxon>Tracheophyta</taxon>
        <taxon>Spermatophyta</taxon>
        <taxon>Magnoliopsida</taxon>
        <taxon>Liliopsida</taxon>
        <taxon>Poales</taxon>
        <taxon>Poaceae</taxon>
        <taxon>PACMAD clade</taxon>
        <taxon>Chloridoideae</taxon>
        <taxon>Cynodonteae</taxon>
        <taxon>Eleusininae</taxon>
        <taxon>Eleusine</taxon>
    </lineage>
</organism>
<evidence type="ECO:0000313" key="3">
    <source>
        <dbReference type="Proteomes" id="UP001054889"/>
    </source>
</evidence>
<keyword evidence="3" id="KW-1185">Reference proteome</keyword>
<protein>
    <recommendedName>
        <fullName evidence="1">F-box domain-containing protein</fullName>
    </recommendedName>
</protein>
<dbReference type="AlphaFoldDB" id="A0AAV5EE27"/>
<dbReference type="SUPFAM" id="SSF81383">
    <property type="entry name" value="F-box domain"/>
    <property type="match status" value="1"/>
</dbReference>
<reference evidence="2" key="2">
    <citation type="submission" date="2021-12" db="EMBL/GenBank/DDBJ databases">
        <title>Resequencing data analysis of finger millet.</title>
        <authorList>
            <person name="Hatakeyama M."/>
            <person name="Aluri S."/>
            <person name="Balachadran M.T."/>
            <person name="Sivarajan S.R."/>
            <person name="Poveda L."/>
            <person name="Shimizu-Inatsugi R."/>
            <person name="Schlapbach R."/>
            <person name="Sreeman S.M."/>
            <person name="Shimizu K.K."/>
        </authorList>
    </citation>
    <scope>NUCLEOTIDE SEQUENCE</scope>
</reference>
<dbReference type="Proteomes" id="UP001054889">
    <property type="component" value="Unassembled WGS sequence"/>
</dbReference>